<evidence type="ECO:0000256" key="2">
    <source>
        <dbReference type="ARBA" id="ARBA00023015"/>
    </source>
</evidence>
<gene>
    <name evidence="6" type="ORF">E8A74_45580</name>
</gene>
<keyword evidence="2" id="KW-0805">Transcription regulation</keyword>
<proteinExistence type="inferred from homology"/>
<dbReference type="InterPro" id="IPR005119">
    <property type="entry name" value="LysR_subst-bd"/>
</dbReference>
<dbReference type="SUPFAM" id="SSF53850">
    <property type="entry name" value="Periplasmic binding protein-like II"/>
    <property type="match status" value="1"/>
</dbReference>
<dbReference type="PANTHER" id="PTHR30126">
    <property type="entry name" value="HTH-TYPE TRANSCRIPTIONAL REGULATOR"/>
    <property type="match status" value="1"/>
</dbReference>
<organism evidence="6 7">
    <name type="scientific">Polyangium fumosum</name>
    <dbReference type="NCBI Taxonomy" id="889272"/>
    <lineage>
        <taxon>Bacteria</taxon>
        <taxon>Pseudomonadati</taxon>
        <taxon>Myxococcota</taxon>
        <taxon>Polyangia</taxon>
        <taxon>Polyangiales</taxon>
        <taxon>Polyangiaceae</taxon>
        <taxon>Polyangium</taxon>
    </lineage>
</organism>
<sequence length="331" mass="37362">MRCIECPVNRIVRYGIVRNDRTMIDTPSLRPSASLPDLESLRCFLAAARHLSFRVAARVVALSPAAFSDRIQRLEDTLGASLFDRTTRRVALTAAGERLVPEAQRCLDQARRCGEVVLHEDGAPMPYELTIGTRFELGLSWLVPALDALDAARPERRLHLSFGDTPELVRQVQRDGIDAFISSARLSDAGFSYARLHEERYVFVGQRELLAARPLACREDCAAHTLLDTHRDLPLFRYFLDARPGSEDWAFRRVEYLGTIGAVRLRALAGAGVAVLPQYFVEGDLRRGRLVPILPKVKLPIDWFRLVWREGHPREVALRKLAEDLVAHPLR</sequence>
<feature type="domain" description="HTH lysR-type" evidence="5">
    <location>
        <begin position="36"/>
        <end position="93"/>
    </location>
</feature>
<evidence type="ECO:0000313" key="6">
    <source>
        <dbReference type="EMBL" id="TKC96383.1"/>
    </source>
</evidence>
<comment type="similarity">
    <text evidence="1">Belongs to the LysR transcriptional regulatory family.</text>
</comment>
<reference evidence="6 7" key="1">
    <citation type="submission" date="2019-04" db="EMBL/GenBank/DDBJ databases">
        <authorList>
            <person name="Li Y."/>
            <person name="Wang J."/>
        </authorList>
    </citation>
    <scope>NUCLEOTIDE SEQUENCE [LARGE SCALE GENOMIC DNA]</scope>
    <source>
        <strain evidence="6 7">DSM 14668</strain>
    </source>
</reference>
<keyword evidence="7" id="KW-1185">Reference proteome</keyword>
<dbReference type="InterPro" id="IPR036390">
    <property type="entry name" value="WH_DNA-bd_sf"/>
</dbReference>
<evidence type="ECO:0000256" key="3">
    <source>
        <dbReference type="ARBA" id="ARBA00023125"/>
    </source>
</evidence>
<dbReference type="InterPro" id="IPR036388">
    <property type="entry name" value="WH-like_DNA-bd_sf"/>
</dbReference>
<dbReference type="AlphaFoldDB" id="A0A4U1IQZ7"/>
<evidence type="ECO:0000259" key="5">
    <source>
        <dbReference type="PROSITE" id="PS50931"/>
    </source>
</evidence>
<dbReference type="PROSITE" id="PS50931">
    <property type="entry name" value="HTH_LYSR"/>
    <property type="match status" value="1"/>
</dbReference>
<dbReference type="GO" id="GO:0003700">
    <property type="term" value="F:DNA-binding transcription factor activity"/>
    <property type="evidence" value="ECO:0007669"/>
    <property type="project" value="InterPro"/>
</dbReference>
<accession>A0A4U1IQZ7</accession>
<evidence type="ECO:0000256" key="4">
    <source>
        <dbReference type="ARBA" id="ARBA00023163"/>
    </source>
</evidence>
<keyword evidence="3" id="KW-0238">DNA-binding</keyword>
<comment type="caution">
    <text evidence="6">The sequence shown here is derived from an EMBL/GenBank/DDBJ whole genome shotgun (WGS) entry which is preliminary data.</text>
</comment>
<dbReference type="SUPFAM" id="SSF46785">
    <property type="entry name" value="Winged helix' DNA-binding domain"/>
    <property type="match status" value="1"/>
</dbReference>
<protein>
    <submittedName>
        <fullName evidence="6">LysR family transcriptional regulator</fullName>
    </submittedName>
</protein>
<dbReference type="EMBL" id="SSMQ01000088">
    <property type="protein sequence ID" value="TKC96383.1"/>
    <property type="molecule type" value="Genomic_DNA"/>
</dbReference>
<dbReference type="OrthoDB" id="5498381at2"/>
<evidence type="ECO:0000256" key="1">
    <source>
        <dbReference type="ARBA" id="ARBA00009437"/>
    </source>
</evidence>
<dbReference type="Pfam" id="PF03466">
    <property type="entry name" value="LysR_substrate"/>
    <property type="match status" value="1"/>
</dbReference>
<dbReference type="PANTHER" id="PTHR30126:SF40">
    <property type="entry name" value="HTH-TYPE TRANSCRIPTIONAL REGULATOR GLTR"/>
    <property type="match status" value="1"/>
</dbReference>
<dbReference type="Proteomes" id="UP000309215">
    <property type="component" value="Unassembled WGS sequence"/>
</dbReference>
<dbReference type="Pfam" id="PF00126">
    <property type="entry name" value="HTH_1"/>
    <property type="match status" value="1"/>
</dbReference>
<dbReference type="Gene3D" id="1.10.10.10">
    <property type="entry name" value="Winged helix-like DNA-binding domain superfamily/Winged helix DNA-binding domain"/>
    <property type="match status" value="1"/>
</dbReference>
<name>A0A4U1IQZ7_9BACT</name>
<dbReference type="InterPro" id="IPR000847">
    <property type="entry name" value="LysR_HTH_N"/>
</dbReference>
<dbReference type="Gene3D" id="3.40.190.290">
    <property type="match status" value="1"/>
</dbReference>
<dbReference type="FunFam" id="1.10.10.10:FF:000001">
    <property type="entry name" value="LysR family transcriptional regulator"/>
    <property type="match status" value="1"/>
</dbReference>
<dbReference type="GO" id="GO:0000976">
    <property type="term" value="F:transcription cis-regulatory region binding"/>
    <property type="evidence" value="ECO:0007669"/>
    <property type="project" value="TreeGrafter"/>
</dbReference>
<evidence type="ECO:0000313" key="7">
    <source>
        <dbReference type="Proteomes" id="UP000309215"/>
    </source>
</evidence>
<keyword evidence="4" id="KW-0804">Transcription</keyword>